<evidence type="ECO:0000313" key="3">
    <source>
        <dbReference type="Proteomes" id="UP000319792"/>
    </source>
</evidence>
<keyword evidence="1" id="KW-1133">Transmembrane helix</keyword>
<keyword evidence="1" id="KW-0812">Transmembrane</keyword>
<sequence length="425" mass="46288">MMHFGGLAVGFAIVFMVLIPLSTNLARTYPGRTTWRDWILGIVVTLVWMVLVTSASDAVWPDLPPFVDAVISGVGVAPVAFVPEIIAAMRRRRRPAPVSVTRSPTSLRAARVPVARFSETVHAHFANPTIRARYVIAAYRRGMIPAEYVPGLAASLAPLLSDGAWADLAAVSGDGLDAAVARAAHSIGYAPTPDEELAEAVERLIYTALCSTDPGLRLATVEFLAPPAQPVRTLLAKDDPRLYCLAEQASGLRAEIADVFNTRYAPPLPEGVGQRFEDPMVRARHLIAAYRHELIRSGAVPGAAAAFFVGLPGAGEAWTELAMASNDACHSDIDPIMERAAAEIDYDEDERDEAIAIVEMAAYRAIVDDDVLEQGKPLWDKGYERMVPEVFREFLAVYGIYGFDVPEQTARIRADLAVYLNDRYE</sequence>
<dbReference type="RefSeq" id="WP_146437480.1">
    <property type="nucleotide sequence ID" value="NZ_VIGV01000012.1"/>
</dbReference>
<reference evidence="2 3" key="2">
    <citation type="submission" date="2019-08" db="EMBL/GenBank/DDBJ databases">
        <title>Tsukamurella conjunctivitidis sp. nov., Tsukamurella assacharolytica sp. nov. and Tsukamurella sputae sp. nov. isolated from patients with conjunctivitis, bacteraemia (lymphoma) and respiratory infection (sputum) in Hong Kong.</title>
        <authorList>
            <person name="Fok K.M.N."/>
            <person name="Fong J.Y.H."/>
        </authorList>
    </citation>
    <scope>NUCLEOTIDE SEQUENCE [LARGE SCALE GENOMIC DNA]</scope>
    <source>
        <strain evidence="2 3">HKU70</strain>
    </source>
</reference>
<evidence type="ECO:0000256" key="1">
    <source>
        <dbReference type="SAM" id="Phobius"/>
    </source>
</evidence>
<organism evidence="2 3">
    <name type="scientific">Tsukamurella sputi</name>
    <dbReference type="NCBI Taxonomy" id="2591848"/>
    <lineage>
        <taxon>Bacteria</taxon>
        <taxon>Bacillati</taxon>
        <taxon>Actinomycetota</taxon>
        <taxon>Actinomycetes</taxon>
        <taxon>Mycobacteriales</taxon>
        <taxon>Tsukamurellaceae</taxon>
        <taxon>Tsukamurella</taxon>
    </lineage>
</organism>
<name>A0A5C5RH66_9ACTN</name>
<proteinExistence type="predicted"/>
<protein>
    <submittedName>
        <fullName evidence="2">Uncharacterized protein</fullName>
    </submittedName>
</protein>
<dbReference type="OrthoDB" id="4773239at2"/>
<evidence type="ECO:0000313" key="2">
    <source>
        <dbReference type="EMBL" id="TWS22100.1"/>
    </source>
</evidence>
<keyword evidence="3" id="KW-1185">Reference proteome</keyword>
<reference evidence="2 3" key="1">
    <citation type="submission" date="2019-06" db="EMBL/GenBank/DDBJ databases">
        <authorList>
            <person name="Teng J.L.L."/>
            <person name="Lee H.H."/>
            <person name="Lau S.K.P."/>
            <person name="Woo P.C.Y."/>
        </authorList>
    </citation>
    <scope>NUCLEOTIDE SEQUENCE [LARGE SCALE GENOMIC DNA]</scope>
    <source>
        <strain evidence="2 3">HKU70</strain>
    </source>
</reference>
<dbReference type="EMBL" id="VIGV01000012">
    <property type="protein sequence ID" value="TWS22100.1"/>
    <property type="molecule type" value="Genomic_DNA"/>
</dbReference>
<feature type="transmembrane region" description="Helical" evidence="1">
    <location>
        <begin position="6"/>
        <end position="26"/>
    </location>
</feature>
<dbReference type="AlphaFoldDB" id="A0A5C5RH66"/>
<accession>A0A5C5RH66</accession>
<gene>
    <name evidence="2" type="ORF">FK268_21380</name>
</gene>
<feature type="transmembrane region" description="Helical" evidence="1">
    <location>
        <begin position="38"/>
        <end position="60"/>
    </location>
</feature>
<comment type="caution">
    <text evidence="2">The sequence shown here is derived from an EMBL/GenBank/DDBJ whole genome shotgun (WGS) entry which is preliminary data.</text>
</comment>
<feature type="transmembrane region" description="Helical" evidence="1">
    <location>
        <begin position="66"/>
        <end position="87"/>
    </location>
</feature>
<keyword evidence="1" id="KW-0472">Membrane</keyword>
<dbReference type="Proteomes" id="UP000319792">
    <property type="component" value="Unassembled WGS sequence"/>
</dbReference>